<protein>
    <submittedName>
        <fullName evidence="1">Uncharacterized protein</fullName>
    </submittedName>
</protein>
<accession>A0ACB9DKS4</accession>
<dbReference type="EMBL" id="CM042049">
    <property type="protein sequence ID" value="KAI3747244.1"/>
    <property type="molecule type" value="Genomic_DNA"/>
</dbReference>
<evidence type="ECO:0000313" key="2">
    <source>
        <dbReference type="Proteomes" id="UP001055879"/>
    </source>
</evidence>
<reference evidence="1 2" key="2">
    <citation type="journal article" date="2022" name="Mol. Ecol. Resour.">
        <title>The genomes of chicory, endive, great burdock and yacon provide insights into Asteraceae paleo-polyploidization history and plant inulin production.</title>
        <authorList>
            <person name="Fan W."/>
            <person name="Wang S."/>
            <person name="Wang H."/>
            <person name="Wang A."/>
            <person name="Jiang F."/>
            <person name="Liu H."/>
            <person name="Zhao H."/>
            <person name="Xu D."/>
            <person name="Zhang Y."/>
        </authorList>
    </citation>
    <scope>NUCLEOTIDE SEQUENCE [LARGE SCALE GENOMIC DNA]</scope>
    <source>
        <strain evidence="2">cv. Niubang</strain>
    </source>
</reference>
<reference evidence="2" key="1">
    <citation type="journal article" date="2022" name="Mol. Ecol. Resour.">
        <title>The genomes of chicory, endive, great burdock and yacon provide insights into Asteraceae palaeo-polyploidization history and plant inulin production.</title>
        <authorList>
            <person name="Fan W."/>
            <person name="Wang S."/>
            <person name="Wang H."/>
            <person name="Wang A."/>
            <person name="Jiang F."/>
            <person name="Liu H."/>
            <person name="Zhao H."/>
            <person name="Xu D."/>
            <person name="Zhang Y."/>
        </authorList>
    </citation>
    <scope>NUCLEOTIDE SEQUENCE [LARGE SCALE GENOMIC DNA]</scope>
    <source>
        <strain evidence="2">cv. Niubang</strain>
    </source>
</reference>
<comment type="caution">
    <text evidence="1">The sequence shown here is derived from an EMBL/GenBank/DDBJ whole genome shotgun (WGS) entry which is preliminary data.</text>
</comment>
<dbReference type="Proteomes" id="UP001055879">
    <property type="component" value="Linkage Group LG03"/>
</dbReference>
<evidence type="ECO:0000313" key="1">
    <source>
        <dbReference type="EMBL" id="KAI3747244.1"/>
    </source>
</evidence>
<sequence>MMNDLVTFPCVEVASSSSPFGYSTMRAHNRSSNIKKGYIHSHSRINEDNDSSWLPTQDSKPTDDDSWLPTVTSESDVSNHRKGQNNDVDDSWLPASNDANNKYLTNNPESDNDFDYSWLPSTFIDNNKNKQNNDNINIKNKNNNKNKNKNISNNTNNNNNKNDNGNGSNNNCGTQKKPKNDHWALAREVVFSCDQKNQNADLLKNSTDSSKQHDSPSKAKSTVESPSSGGVSSLLQKWKDLAEAKNSNKNENNSPPSNARSTCKENKNNNSSNSPPSRDGFLENNNNNPSQCPPRGSNASDGVTIEKSKDSDTDWESDKTSHSRRLSCPLPSRDSKDSNIVDAEKEKIRVVDIIKKLSREEELVASSSVNGNGNESLPPIRTSRVKVSGHLIRGRHAFKVFLMRTEHDKIQELKCLVERKVVSKFPHRSRLQSVLRLRTLRLGAEPKPEAKGHKCCVSKTLESNNRLDIMDLREKFNSGVEKGATDSRKHKRNVMKNFSNEESYVTSNSTREVDVKSKTMTKTKTKTTTVNTNTYNKKQEPQPKLESVTPKLTRSFKDHHVMHKEKHVDTYSNSNMRKEDAAHYKDDYKDIFHEDEGQFMSAKTSYSCHMEEKGISDSEDLNESSTKQGLESYEDWMISENSQTRSDFDEDESYDMQFDTTHDWINDISRPKSDWEDMRQARYQEMLDPFSGHIDIRRLLERKNVSNFLASSLRDKIDQLMMSRIQQSNVQVGKQVIVSEKSESRKEFVAIEGKEYEQEENGSMVDEDGRMERQCNEYSGFVPPYSERSWRPNIDVTSSSDPTTSPSLEQSVSSNRSHNNGTPQSSSITPHQTSIELELIYDLRGHMEQLHQEIMELRKSIKSCVTIQIKMQHSFKQNLDVATTIHSVQNKGEKPSSLGKNDCCICGDMQVDSLLYRCGHMCACFKCALELQRTSGECPICEVPIMDVVKTFGRDN</sequence>
<proteinExistence type="predicted"/>
<organism evidence="1 2">
    <name type="scientific">Arctium lappa</name>
    <name type="common">Greater burdock</name>
    <name type="synonym">Lappa major</name>
    <dbReference type="NCBI Taxonomy" id="4217"/>
    <lineage>
        <taxon>Eukaryota</taxon>
        <taxon>Viridiplantae</taxon>
        <taxon>Streptophyta</taxon>
        <taxon>Embryophyta</taxon>
        <taxon>Tracheophyta</taxon>
        <taxon>Spermatophyta</taxon>
        <taxon>Magnoliopsida</taxon>
        <taxon>eudicotyledons</taxon>
        <taxon>Gunneridae</taxon>
        <taxon>Pentapetalae</taxon>
        <taxon>asterids</taxon>
        <taxon>campanulids</taxon>
        <taxon>Asterales</taxon>
        <taxon>Asteraceae</taxon>
        <taxon>Carduoideae</taxon>
        <taxon>Cardueae</taxon>
        <taxon>Arctiinae</taxon>
        <taxon>Arctium</taxon>
    </lineage>
</organism>
<gene>
    <name evidence="1" type="ORF">L6452_09697</name>
</gene>
<name>A0ACB9DKS4_ARCLA</name>
<keyword evidence="2" id="KW-1185">Reference proteome</keyword>